<protein>
    <submittedName>
        <fullName evidence="3">Putative enterotoxin subunit</fullName>
        <ecNumber evidence="3">2.4.2.-</ecNumber>
    </submittedName>
    <submittedName>
        <fullName evidence="2">Toxin subunit S1</fullName>
    </submittedName>
</protein>
<dbReference type="Gene3D" id="3.90.210.10">
    <property type="entry name" value="Heat-Labile Enterotoxin, subunit A"/>
    <property type="match status" value="1"/>
</dbReference>
<reference evidence="3 4" key="2">
    <citation type="submission" date="2018-06" db="EMBL/GenBank/DDBJ databases">
        <authorList>
            <consortium name="Pathogen Informatics"/>
            <person name="Doyle S."/>
        </authorList>
    </citation>
    <scope>NUCLEOTIDE SEQUENCE [LARGE SCALE GENOMIC DNA]</scope>
    <source>
        <strain evidence="3 4">NCTC10476</strain>
    </source>
</reference>
<dbReference type="GO" id="GO:0003950">
    <property type="term" value="F:NAD+ poly-ADP-ribosyltransferase activity"/>
    <property type="evidence" value="ECO:0007669"/>
    <property type="project" value="InterPro"/>
</dbReference>
<dbReference type="PRINTS" id="PR01395">
    <property type="entry name" value="BORPETOXINA"/>
</dbReference>
<evidence type="ECO:0000313" key="2">
    <source>
        <dbReference type="EMBL" id="CEK27625.1"/>
    </source>
</evidence>
<dbReference type="Pfam" id="PF02917">
    <property type="entry name" value="Pertussis_S1"/>
    <property type="match status" value="1"/>
</dbReference>
<evidence type="ECO:0000313" key="3">
    <source>
        <dbReference type="EMBL" id="SUP98909.1"/>
    </source>
</evidence>
<keyword evidence="3" id="KW-0328">Glycosyltransferase</keyword>
<proteinExistence type="predicted"/>
<keyword evidence="4" id="KW-1185">Reference proteome</keyword>
<dbReference type="Proteomes" id="UP000255169">
    <property type="component" value="Unassembled WGS sequence"/>
</dbReference>
<name>A0A0A8VDI3_YERRU</name>
<accession>A0A0A8VDI3</accession>
<evidence type="ECO:0000256" key="1">
    <source>
        <dbReference type="SAM" id="SignalP"/>
    </source>
</evidence>
<dbReference type="AlphaFoldDB" id="A0A0A8VDI3"/>
<dbReference type="EC" id="2.4.2.-" evidence="3"/>
<dbReference type="STRING" id="29486.UGYR_02105"/>
<evidence type="ECO:0000313" key="4">
    <source>
        <dbReference type="Proteomes" id="UP000255169"/>
    </source>
</evidence>
<dbReference type="EMBL" id="LN681231">
    <property type="protein sequence ID" value="CEK27625.1"/>
    <property type="molecule type" value="Genomic_DNA"/>
</dbReference>
<reference evidence="2" key="1">
    <citation type="journal article" date="2015" name="Genome Announc.">
        <title>Complete Genome Sequence of Yersinia ruckeri Strain CSF007-82, Etiologic Agent of Red Mouth Disease in Salmonid Fish.</title>
        <authorList>
            <person name="Nelson M.C."/>
            <person name="LaPatra S.E."/>
            <person name="Welch T.J."/>
            <person name="Graf J."/>
        </authorList>
    </citation>
    <scope>NUCLEOTIDE SEQUENCE</scope>
    <source>
        <strain evidence="2">CSF007-82</strain>
    </source>
</reference>
<feature type="chain" id="PRO_5036291414" evidence="1">
    <location>
        <begin position="26"/>
        <end position="274"/>
    </location>
</feature>
<dbReference type="SUPFAM" id="SSF56399">
    <property type="entry name" value="ADP-ribosylation"/>
    <property type="match status" value="1"/>
</dbReference>
<gene>
    <name evidence="3" type="primary">ytxA_1</name>
    <name evidence="2" type="ORF">CSF007_9360</name>
    <name evidence="3" type="ORF">NCTC10476_00277</name>
</gene>
<keyword evidence="3" id="KW-0808">Transferase</keyword>
<dbReference type="InterPro" id="IPR003898">
    <property type="entry name" value="Borpert_toxA"/>
</dbReference>
<feature type="signal peptide" evidence="1">
    <location>
        <begin position="1"/>
        <end position="25"/>
    </location>
</feature>
<sequence>MLFLTRRLIVCVVYLFLINMNASLANPPQTVWRVDTRDFGEVFRYGFSSLGNNDSVLEHLSGSSCRSTDSADGDTAFISTTSSYEFALNYAERVLRRINESGIADTTVYIYQIRATDNMYSAEQSLEHLLHGNVSENNDEARRILRFAPYLSEWMTHRRIAAEQIEFATPVHFVRGGIRNDGHIPNSRFVRKNTQGNPGPYRNVLREHPYYRAAQTWMLRAGVGPMISACFGINNPRRVTSNELYPAGRSGRSIAPFSSTGILDGMFRLVIFLM</sequence>
<keyword evidence="1" id="KW-0732">Signal</keyword>
<dbReference type="EMBL" id="UHJG01000001">
    <property type="protein sequence ID" value="SUP98909.1"/>
    <property type="molecule type" value="Genomic_DNA"/>
</dbReference>
<organism evidence="2">
    <name type="scientific">Yersinia ruckeri</name>
    <dbReference type="NCBI Taxonomy" id="29486"/>
    <lineage>
        <taxon>Bacteria</taxon>
        <taxon>Pseudomonadati</taxon>
        <taxon>Pseudomonadota</taxon>
        <taxon>Gammaproteobacteria</taxon>
        <taxon>Enterobacterales</taxon>
        <taxon>Yersiniaceae</taxon>
        <taxon>Yersinia</taxon>
    </lineage>
</organism>
<dbReference type="GO" id="GO:0005576">
    <property type="term" value="C:extracellular region"/>
    <property type="evidence" value="ECO:0007669"/>
    <property type="project" value="InterPro"/>
</dbReference>